<sequence length="200" mass="22262">MTASIVTMGRKTVIIAVLFCVAAMFVTSFAYRMRNPNLFVQVKQPAGSTGQGAMTPPPGMTGGAEGPMAKVREYMIQVEKNPNDVKALINLGNSFLMMRAWDRALEPLEKANKLEPGNVHLLKAIGIARFNKKDYAEAAAAYEAVLKVEPEDTLALFNLGVIHKYYFEKQDQARTYFEKVLAVEKEDAELIKMAKQELEK</sequence>
<dbReference type="InterPro" id="IPR051685">
    <property type="entry name" value="Ycf3/AcsC/BcsC/TPR_MFPF"/>
</dbReference>
<evidence type="ECO:0000313" key="6">
    <source>
        <dbReference type="Proteomes" id="UP000428328"/>
    </source>
</evidence>
<dbReference type="PROSITE" id="PS50005">
    <property type="entry name" value="TPR"/>
    <property type="match status" value="2"/>
</dbReference>
<accession>A0A6I6JNJ5</accession>
<dbReference type="SMART" id="SM00028">
    <property type="entry name" value="TPR"/>
    <property type="match status" value="3"/>
</dbReference>
<dbReference type="EMBL" id="CP046400">
    <property type="protein sequence ID" value="QGY41717.1"/>
    <property type="molecule type" value="Genomic_DNA"/>
</dbReference>
<evidence type="ECO:0000256" key="3">
    <source>
        <dbReference type="PROSITE-ProRule" id="PRU00339"/>
    </source>
</evidence>
<dbReference type="PANTHER" id="PTHR44943:SF8">
    <property type="entry name" value="TPR REPEAT-CONTAINING PROTEIN MJ0263"/>
    <property type="match status" value="1"/>
</dbReference>
<feature type="repeat" description="TPR" evidence="3">
    <location>
        <begin position="119"/>
        <end position="152"/>
    </location>
</feature>
<name>A0A6I6JNJ5_9BACT</name>
<evidence type="ECO:0000313" key="5">
    <source>
        <dbReference type="EMBL" id="QGY41717.1"/>
    </source>
</evidence>
<keyword evidence="4" id="KW-1133">Transmembrane helix</keyword>
<dbReference type="RefSeq" id="WP_158950235.1">
    <property type="nucleotide sequence ID" value="NZ_CP046400.1"/>
</dbReference>
<dbReference type="Gene3D" id="1.25.40.10">
    <property type="entry name" value="Tetratricopeptide repeat domain"/>
    <property type="match status" value="1"/>
</dbReference>
<dbReference type="Proteomes" id="UP000428328">
    <property type="component" value="Chromosome"/>
</dbReference>
<protein>
    <submittedName>
        <fullName evidence="5">Tetratricopeptide repeat protein</fullName>
    </submittedName>
</protein>
<reference evidence="5 6" key="1">
    <citation type="submission" date="2019-11" db="EMBL/GenBank/DDBJ databases">
        <authorList>
            <person name="Zheng R.K."/>
            <person name="Sun C.M."/>
        </authorList>
    </citation>
    <scope>NUCLEOTIDE SEQUENCE [LARGE SCALE GENOMIC DNA]</scope>
    <source>
        <strain evidence="5 6">SRB007</strain>
    </source>
</reference>
<dbReference type="PANTHER" id="PTHR44943">
    <property type="entry name" value="CELLULOSE SYNTHASE OPERON PROTEIN C"/>
    <property type="match status" value="1"/>
</dbReference>
<evidence type="ECO:0000256" key="2">
    <source>
        <dbReference type="ARBA" id="ARBA00022803"/>
    </source>
</evidence>
<keyword evidence="2 3" id="KW-0802">TPR repeat</keyword>
<organism evidence="5 6">
    <name type="scientific">Pseudodesulfovibrio cashew</name>
    <dbReference type="NCBI Taxonomy" id="2678688"/>
    <lineage>
        <taxon>Bacteria</taxon>
        <taxon>Pseudomonadati</taxon>
        <taxon>Thermodesulfobacteriota</taxon>
        <taxon>Desulfovibrionia</taxon>
        <taxon>Desulfovibrionales</taxon>
        <taxon>Desulfovibrionaceae</taxon>
    </lineage>
</organism>
<dbReference type="AlphaFoldDB" id="A0A6I6JNJ5"/>
<proteinExistence type="predicted"/>
<keyword evidence="6" id="KW-1185">Reference proteome</keyword>
<feature type="transmembrane region" description="Helical" evidence="4">
    <location>
        <begin position="12"/>
        <end position="31"/>
    </location>
</feature>
<gene>
    <name evidence="5" type="ORF">GM415_16830</name>
</gene>
<dbReference type="SUPFAM" id="SSF48452">
    <property type="entry name" value="TPR-like"/>
    <property type="match status" value="1"/>
</dbReference>
<dbReference type="InterPro" id="IPR011990">
    <property type="entry name" value="TPR-like_helical_dom_sf"/>
</dbReference>
<keyword evidence="4" id="KW-0812">Transmembrane</keyword>
<evidence type="ECO:0000256" key="1">
    <source>
        <dbReference type="ARBA" id="ARBA00022737"/>
    </source>
</evidence>
<evidence type="ECO:0000256" key="4">
    <source>
        <dbReference type="SAM" id="Phobius"/>
    </source>
</evidence>
<feature type="repeat" description="TPR" evidence="3">
    <location>
        <begin position="85"/>
        <end position="118"/>
    </location>
</feature>
<dbReference type="KEGG" id="psel:GM415_16830"/>
<dbReference type="Pfam" id="PF13432">
    <property type="entry name" value="TPR_16"/>
    <property type="match status" value="1"/>
</dbReference>
<keyword evidence="1" id="KW-0677">Repeat</keyword>
<keyword evidence="4" id="KW-0472">Membrane</keyword>
<dbReference type="InterPro" id="IPR019734">
    <property type="entry name" value="TPR_rpt"/>
</dbReference>